<sequence>MARLISNYKVVLTVLDGLVLRANRRSYAATSEAGHIGRRVVPQMAGDKKEERALNIDGPRPISDPWWGPDPITGYYRPVDWEAEIDPAFYQRTQNHKIKQPY</sequence>
<dbReference type="Proteomes" id="UP001604336">
    <property type="component" value="Unassembled WGS sequence"/>
</dbReference>
<keyword evidence="2" id="KW-1185">Reference proteome</keyword>
<organism evidence="1 2">
    <name type="scientific">Abeliophyllum distichum</name>
    <dbReference type="NCBI Taxonomy" id="126358"/>
    <lineage>
        <taxon>Eukaryota</taxon>
        <taxon>Viridiplantae</taxon>
        <taxon>Streptophyta</taxon>
        <taxon>Embryophyta</taxon>
        <taxon>Tracheophyta</taxon>
        <taxon>Spermatophyta</taxon>
        <taxon>Magnoliopsida</taxon>
        <taxon>eudicotyledons</taxon>
        <taxon>Gunneridae</taxon>
        <taxon>Pentapetalae</taxon>
        <taxon>asterids</taxon>
        <taxon>lamiids</taxon>
        <taxon>Lamiales</taxon>
        <taxon>Oleaceae</taxon>
        <taxon>Forsythieae</taxon>
        <taxon>Abeliophyllum</taxon>
    </lineage>
</organism>
<dbReference type="PANTHER" id="PTHR33509:SF5">
    <property type="entry name" value="PROTEIN SENESCENCE-ASSOCIATED GENE 21, MITOCHONDRIAL"/>
    <property type="match status" value="1"/>
</dbReference>
<dbReference type="Pfam" id="PF03242">
    <property type="entry name" value="LEA_3a"/>
    <property type="match status" value="1"/>
</dbReference>
<gene>
    <name evidence="1" type="ORF">Adt_22499</name>
</gene>
<accession>A0ABD1T2G8</accession>
<proteinExistence type="predicted"/>
<dbReference type="AlphaFoldDB" id="A0ABD1T2G8"/>
<evidence type="ECO:0000313" key="2">
    <source>
        <dbReference type="Proteomes" id="UP001604336"/>
    </source>
</evidence>
<evidence type="ECO:0008006" key="3">
    <source>
        <dbReference type="Google" id="ProtNLM"/>
    </source>
</evidence>
<comment type="caution">
    <text evidence="1">The sequence shown here is derived from an EMBL/GenBank/DDBJ whole genome shotgun (WGS) entry which is preliminary data.</text>
</comment>
<dbReference type="EMBL" id="JBFOLK010000006">
    <property type="protein sequence ID" value="KAL2506878.1"/>
    <property type="molecule type" value="Genomic_DNA"/>
</dbReference>
<dbReference type="InterPro" id="IPR004926">
    <property type="entry name" value="LEA_3a"/>
</dbReference>
<name>A0ABD1T2G8_9LAMI</name>
<evidence type="ECO:0000313" key="1">
    <source>
        <dbReference type="EMBL" id="KAL2506878.1"/>
    </source>
</evidence>
<protein>
    <recommendedName>
        <fullName evidence="3">Late embryogenesis abundant protein Lea5</fullName>
    </recommendedName>
</protein>
<reference evidence="2" key="1">
    <citation type="submission" date="2024-07" db="EMBL/GenBank/DDBJ databases">
        <title>Two chromosome-level genome assemblies of Korean endemic species Abeliophyllum distichum and Forsythia ovata (Oleaceae).</title>
        <authorList>
            <person name="Jang H."/>
        </authorList>
    </citation>
    <scope>NUCLEOTIDE SEQUENCE [LARGE SCALE GENOMIC DNA]</scope>
</reference>
<dbReference type="PANTHER" id="PTHR33509">
    <property type="entry name" value="LATE EMBRYOGENIS ABUNDANT PROTEIN 2-RELATED"/>
    <property type="match status" value="1"/>
</dbReference>